<proteinExistence type="predicted"/>
<dbReference type="EMBL" id="CP119316">
    <property type="protein sequence ID" value="WEK46655.1"/>
    <property type="molecule type" value="Genomic_DNA"/>
</dbReference>
<protein>
    <submittedName>
        <fullName evidence="2">Uncharacterized protein</fullName>
    </submittedName>
</protein>
<evidence type="ECO:0000313" key="3">
    <source>
        <dbReference type="Proteomes" id="UP001218362"/>
    </source>
</evidence>
<feature type="transmembrane region" description="Helical" evidence="1">
    <location>
        <begin position="47"/>
        <end position="65"/>
    </location>
</feature>
<sequence>MAELLNGVFRAVSSLLGLAMIAFGGIWILQGLGIAFLNSFMANQIQWSVYGVLLALVGIGQVWWSNTRESYYRGR</sequence>
<accession>A0AAJ5X625</accession>
<evidence type="ECO:0000256" key="1">
    <source>
        <dbReference type="SAM" id="Phobius"/>
    </source>
</evidence>
<keyword evidence="1" id="KW-1133">Transmembrane helix</keyword>
<reference evidence="2" key="1">
    <citation type="submission" date="2023-03" db="EMBL/GenBank/DDBJ databases">
        <title>Andean soil-derived lignocellulolytic bacterial consortium as a source of novel taxa and putative plastic-active enzymes.</title>
        <authorList>
            <person name="Diaz-Garcia L."/>
            <person name="Chuvochina M."/>
            <person name="Feuerriegel G."/>
            <person name="Bunk B."/>
            <person name="Sproer C."/>
            <person name="Streit W.R."/>
            <person name="Rodriguez L.M."/>
            <person name="Overmann J."/>
            <person name="Jimenez D.J."/>
        </authorList>
    </citation>
    <scope>NUCLEOTIDE SEQUENCE</scope>
    <source>
        <strain evidence="2">MAG 26</strain>
    </source>
</reference>
<name>A0AAJ5X625_9SPHN</name>
<keyword evidence="1" id="KW-0812">Transmembrane</keyword>
<dbReference type="AlphaFoldDB" id="A0AAJ5X625"/>
<keyword evidence="1" id="KW-0472">Membrane</keyword>
<dbReference type="KEGG" id="acob:P0Y56_16870"/>
<gene>
    <name evidence="2" type="ORF">P0Y56_16870</name>
</gene>
<organism evidence="2 3">
    <name type="scientific">Candidatus Andeanibacterium colombiense</name>
    <dbReference type="NCBI Taxonomy" id="3121345"/>
    <lineage>
        <taxon>Bacteria</taxon>
        <taxon>Pseudomonadati</taxon>
        <taxon>Pseudomonadota</taxon>
        <taxon>Alphaproteobacteria</taxon>
        <taxon>Sphingomonadales</taxon>
        <taxon>Sphingomonadaceae</taxon>
        <taxon>Candidatus Andeanibacterium</taxon>
    </lineage>
</organism>
<dbReference type="Proteomes" id="UP001218362">
    <property type="component" value="Chromosome"/>
</dbReference>
<evidence type="ECO:0000313" key="2">
    <source>
        <dbReference type="EMBL" id="WEK46655.1"/>
    </source>
</evidence>
<feature type="transmembrane region" description="Helical" evidence="1">
    <location>
        <begin position="12"/>
        <end position="35"/>
    </location>
</feature>